<dbReference type="InterPro" id="IPR019734">
    <property type="entry name" value="TPR_rpt"/>
</dbReference>
<dbReference type="PANTHER" id="PTHR22647:SF3">
    <property type="entry name" value="SH3 DOMAIN AND TETRATRICOPEPTIDE REPEAT-CONTAINING PROTEIN 1"/>
    <property type="match status" value="1"/>
</dbReference>
<comment type="caution">
    <text evidence="1">The sequence shown here is derived from an EMBL/GenBank/DDBJ whole genome shotgun (WGS) entry which is preliminary data.</text>
</comment>
<dbReference type="Pfam" id="PF13181">
    <property type="entry name" value="TPR_8"/>
    <property type="match status" value="1"/>
</dbReference>
<name>A0A7J8EAI6_ROUAE</name>
<dbReference type="Gene3D" id="1.25.40.10">
    <property type="entry name" value="Tetratricopeptide repeat domain"/>
    <property type="match status" value="3"/>
</dbReference>
<dbReference type="AlphaFoldDB" id="A0A7J8EAI6"/>
<dbReference type="SMART" id="SM00028">
    <property type="entry name" value="TPR"/>
    <property type="match status" value="7"/>
</dbReference>
<evidence type="ECO:0000313" key="1">
    <source>
        <dbReference type="EMBL" id="KAF6432370.1"/>
    </source>
</evidence>
<evidence type="ECO:0000313" key="2">
    <source>
        <dbReference type="Proteomes" id="UP000593571"/>
    </source>
</evidence>
<keyword evidence="2" id="KW-1185">Reference proteome</keyword>
<dbReference type="EMBL" id="JACASE010000010">
    <property type="protein sequence ID" value="KAF6432370.1"/>
    <property type="molecule type" value="Genomic_DNA"/>
</dbReference>
<sequence length="776" mass="85781">MALARLCFLLGRLCMRKLKLSQARVYFEEAVGALGGHFGDRVLVAALYANLAAVHLKQKNRGKAGQLVPKACALLLGTPGHLCGTEAESQLLRHALRRAVSGQSPLAEARACFLLARLHVRLKQPEEALPFLERLLLLHRALGSPDAAWPADGYLLLAGIYSRACLPHLALSCAQVASRVRGTPASALRSVELVLRNSPQPHRLPSEITHYLRQALAAGAGDAGRALRGPLWASLAQLHSLHGQHGRAVAFMVRAVEADAEAGGRRAVTYLVALARLHVLHGQSPVALDILQAVLDAAVASADQEGVIANMMAITLKRTGRTRQAAEGYYRALRVARGLGQLRNQAVVLANFGALCLQAGARGLARHYLLEAVKLFAKLPSRECGRDFTQVLLQLGHLCTRRALAQQGKCYYEWAFLVAVETDDLESQLRAVQQLCHFYSTVRPSEAQCVIYHEFQLSLARRVADKALEGRLLETISQLYLALGTERSALDYTKRSLGIFIDLQEKEKEAHAWLQAGKIYYILQQDELVDMYIQVAQNAALYTGDPNLGLQLFEAAGDIFFNGTWERKKAVSFYRDRALPLAVTTGNQEAELRLCNKLVALLAELETPQDGLEFAHVALALSITLGRRLNERVAYHRLAALHHRLGHGELAEHFYLKALSLCTSPLEFDEETLYYVKVYLALGDIIFYDLKDPFDAAGYYQLALAAAVDLGNKKAQMKIYARLATIYHNFLLDREKSLFFYQKARTFAAELNIRRVNLAPQRCCGRAPWLAPSPPS</sequence>
<accession>A0A7J8EAI6</accession>
<proteinExistence type="predicted"/>
<dbReference type="SUPFAM" id="SSF48452">
    <property type="entry name" value="TPR-like"/>
    <property type="match status" value="2"/>
</dbReference>
<dbReference type="Proteomes" id="UP000593571">
    <property type="component" value="Unassembled WGS sequence"/>
</dbReference>
<reference evidence="1 2" key="1">
    <citation type="journal article" date="2020" name="Nature">
        <title>Six reference-quality genomes reveal evolution of bat adaptations.</title>
        <authorList>
            <person name="Jebb D."/>
            <person name="Huang Z."/>
            <person name="Pippel M."/>
            <person name="Hughes G.M."/>
            <person name="Lavrichenko K."/>
            <person name="Devanna P."/>
            <person name="Winkler S."/>
            <person name="Jermiin L.S."/>
            <person name="Skirmuntt E.C."/>
            <person name="Katzourakis A."/>
            <person name="Burkitt-Gray L."/>
            <person name="Ray D.A."/>
            <person name="Sullivan K.A.M."/>
            <person name="Roscito J.G."/>
            <person name="Kirilenko B.M."/>
            <person name="Davalos L.M."/>
            <person name="Corthals A.P."/>
            <person name="Power M.L."/>
            <person name="Jones G."/>
            <person name="Ransome R.D."/>
            <person name="Dechmann D.K.N."/>
            <person name="Locatelli A.G."/>
            <person name="Puechmaille S.J."/>
            <person name="Fedrigo O."/>
            <person name="Jarvis E.D."/>
            <person name="Hiller M."/>
            <person name="Vernes S.C."/>
            <person name="Myers E.W."/>
            <person name="Teeling E.C."/>
        </authorList>
    </citation>
    <scope>NUCLEOTIDE SEQUENCE [LARGE SCALE GENOMIC DNA]</scope>
    <source>
        <strain evidence="1">MRouAeg1</strain>
        <tissue evidence="1">Muscle</tissue>
    </source>
</reference>
<gene>
    <name evidence="1" type="ORF">HJG63_017538</name>
</gene>
<organism evidence="1 2">
    <name type="scientific">Rousettus aegyptiacus</name>
    <name type="common">Egyptian fruit bat</name>
    <name type="synonym">Pteropus aegyptiacus</name>
    <dbReference type="NCBI Taxonomy" id="9407"/>
    <lineage>
        <taxon>Eukaryota</taxon>
        <taxon>Metazoa</taxon>
        <taxon>Chordata</taxon>
        <taxon>Craniata</taxon>
        <taxon>Vertebrata</taxon>
        <taxon>Euteleostomi</taxon>
        <taxon>Mammalia</taxon>
        <taxon>Eutheria</taxon>
        <taxon>Laurasiatheria</taxon>
        <taxon>Chiroptera</taxon>
        <taxon>Yinpterochiroptera</taxon>
        <taxon>Pteropodoidea</taxon>
        <taxon>Pteropodidae</taxon>
        <taxon>Rousettinae</taxon>
        <taxon>Rousettus</taxon>
    </lineage>
</organism>
<dbReference type="InterPro" id="IPR011990">
    <property type="entry name" value="TPR-like_helical_dom_sf"/>
</dbReference>
<dbReference type="PANTHER" id="PTHR22647">
    <property type="entry name" value="SH3 DOMAIN AND TETRATRICOPEPTIDE REPEATS CONTAINING PROTEIN"/>
    <property type="match status" value="1"/>
</dbReference>
<protein>
    <submittedName>
        <fullName evidence="1">SH3 domain and tetratricopeptide repeats 1</fullName>
    </submittedName>
</protein>
<dbReference type="InterPro" id="IPR042772">
    <property type="entry name" value="SH3TC1/SH3TC2"/>
</dbReference>